<sequence>MSVLSIEDMDILKKCGVVVLLLDEMMQNVIKLNQASSCDVADGGDPTDLQTPHNATPTIETVKRTSSRGHVHRQPHLETYVHWTSDVFNQRISSSSFLGRGLNRVCPVNLGVDDDHMTDIRRRRELIQTAVRHLTVRRM</sequence>
<evidence type="ECO:0000313" key="1">
    <source>
        <dbReference type="EMBL" id="RHY93105.1"/>
    </source>
</evidence>
<dbReference type="EMBL" id="QUTG01003123">
    <property type="protein sequence ID" value="RHY93105.1"/>
    <property type="molecule type" value="Genomic_DNA"/>
</dbReference>
<accession>A0A3R6XRD7</accession>
<dbReference type="Proteomes" id="UP000285712">
    <property type="component" value="Unassembled WGS sequence"/>
</dbReference>
<reference evidence="3 4" key="1">
    <citation type="submission" date="2018-08" db="EMBL/GenBank/DDBJ databases">
        <title>Aphanomyces genome sequencing and annotation.</title>
        <authorList>
            <person name="Minardi D."/>
            <person name="Oidtmann B."/>
            <person name="Van Der Giezen M."/>
            <person name="Studholme D.J."/>
        </authorList>
    </citation>
    <scope>NUCLEOTIDE SEQUENCE [LARGE SCALE GENOMIC DNA]</scope>
    <source>
        <strain evidence="2 3">Da</strain>
        <strain evidence="1 4">Sv</strain>
    </source>
</reference>
<gene>
    <name evidence="1" type="ORF">DYB35_007472</name>
    <name evidence="2" type="ORF">DYB37_007983</name>
</gene>
<evidence type="ECO:0000313" key="3">
    <source>
        <dbReference type="Proteomes" id="UP000285430"/>
    </source>
</evidence>
<name>A0A3R6XRD7_APHAT</name>
<evidence type="ECO:0000313" key="2">
    <source>
        <dbReference type="EMBL" id="RHZ20691.1"/>
    </source>
</evidence>
<organism evidence="2 3">
    <name type="scientific">Aphanomyces astaci</name>
    <name type="common">Crayfish plague agent</name>
    <dbReference type="NCBI Taxonomy" id="112090"/>
    <lineage>
        <taxon>Eukaryota</taxon>
        <taxon>Sar</taxon>
        <taxon>Stramenopiles</taxon>
        <taxon>Oomycota</taxon>
        <taxon>Saprolegniomycetes</taxon>
        <taxon>Saprolegniales</taxon>
        <taxon>Verrucalvaceae</taxon>
        <taxon>Aphanomyces</taxon>
    </lineage>
</organism>
<dbReference type="VEuPathDB" id="FungiDB:H257_00939"/>
<comment type="caution">
    <text evidence="2">The sequence shown here is derived from an EMBL/GenBank/DDBJ whole genome shotgun (WGS) entry which is preliminary data.</text>
</comment>
<protein>
    <submittedName>
        <fullName evidence="2">Uncharacterized protein</fullName>
    </submittedName>
</protein>
<dbReference type="Proteomes" id="UP000285430">
    <property type="component" value="Unassembled WGS sequence"/>
</dbReference>
<proteinExistence type="predicted"/>
<dbReference type="EMBL" id="QUTH01003254">
    <property type="protein sequence ID" value="RHZ20691.1"/>
    <property type="molecule type" value="Genomic_DNA"/>
</dbReference>
<evidence type="ECO:0000313" key="4">
    <source>
        <dbReference type="Proteomes" id="UP000285712"/>
    </source>
</evidence>
<dbReference type="AlphaFoldDB" id="A0A3R6XRD7"/>